<protein>
    <submittedName>
        <fullName evidence="2">Uncharacterized protein</fullName>
    </submittedName>
</protein>
<dbReference type="GO" id="GO:0016740">
    <property type="term" value="F:transferase activity"/>
    <property type="evidence" value="ECO:0007669"/>
    <property type="project" value="UniProtKB-KW"/>
</dbReference>
<accession>A0A2T3API1</accession>
<dbReference type="STRING" id="857342.A0A2T3API1"/>
<sequence>MASPSIPPLMPLERAGPKGYVRYLFPFPLAENYNLDEVARVLKDSLAATQKRLPVLACEAVPDTEAKQAGVLRLQESEVGDIKVVDMRAPEAFPMTYQQLREKRFPLEAFEADVFCRRPVWPSPGDRLPITAVQANFIQGGLILNWCIFHMIGDGKTFQKMLEIWAEECRRAQGLEITSPVHLPDELFDRSRVMQGSGRNKGRIEDHPEYVLLPFTPTGAPPKMLSPTHRARVFYFSPATLAQLKKDASPANAKMPASDVPWISTNDALSALLWRAVMAAQFPLDELEGNPTSVFNIAVDGRRRADPPLPEDTMGCFLEYVAPSMGIRTMLTEASLADIAVEIRRNVAKANQNYTDDIVTLLDSIPDHNRLVPTAFLDVPGHNCVLTSWVNFDLYTIDWGHMFGGAVEAVRAPNVGIINGCQVVLPAVPESRGGGFELLVGVEESAIHRLEMDALWTKYATMV</sequence>
<dbReference type="PANTHER" id="PTHR31896:SF64">
    <property type="entry name" value="TRICHOTHECENE 3-O-ACETYLTRANSFERASE"/>
    <property type="match status" value="1"/>
</dbReference>
<reference evidence="2 3" key="1">
    <citation type="journal article" date="2018" name="New Phytol.">
        <title>Comparative genomics and transcriptomics depict ericoid mycorrhizal fungi as versatile saprotrophs and plant mutualists.</title>
        <authorList>
            <person name="Martino E."/>
            <person name="Morin E."/>
            <person name="Grelet G.A."/>
            <person name="Kuo A."/>
            <person name="Kohler A."/>
            <person name="Daghino S."/>
            <person name="Barry K.W."/>
            <person name="Cichocki N."/>
            <person name="Clum A."/>
            <person name="Dockter R.B."/>
            <person name="Hainaut M."/>
            <person name="Kuo R.C."/>
            <person name="LaButti K."/>
            <person name="Lindahl B.D."/>
            <person name="Lindquist E.A."/>
            <person name="Lipzen A."/>
            <person name="Khouja H.R."/>
            <person name="Magnuson J."/>
            <person name="Murat C."/>
            <person name="Ohm R.A."/>
            <person name="Singer S.W."/>
            <person name="Spatafora J.W."/>
            <person name="Wang M."/>
            <person name="Veneault-Fourrey C."/>
            <person name="Henrissat B."/>
            <person name="Grigoriev I.V."/>
            <person name="Martin F.M."/>
            <person name="Perotto S."/>
        </authorList>
    </citation>
    <scope>NUCLEOTIDE SEQUENCE [LARGE SCALE GENOMIC DNA]</scope>
    <source>
        <strain evidence="2 3">ATCC 22711</strain>
    </source>
</reference>
<dbReference type="AlphaFoldDB" id="A0A2T3API1"/>
<dbReference type="OrthoDB" id="1862401at2759"/>
<name>A0A2T3API1_AMORE</name>
<keyword evidence="3" id="KW-1185">Reference proteome</keyword>
<dbReference type="RefSeq" id="XP_024716558.1">
    <property type="nucleotide sequence ID" value="XM_024868449.1"/>
</dbReference>
<dbReference type="Proteomes" id="UP000241818">
    <property type="component" value="Unassembled WGS sequence"/>
</dbReference>
<evidence type="ECO:0000313" key="3">
    <source>
        <dbReference type="Proteomes" id="UP000241818"/>
    </source>
</evidence>
<dbReference type="EMBL" id="KZ679019">
    <property type="protein sequence ID" value="PSS06902.1"/>
    <property type="molecule type" value="Genomic_DNA"/>
</dbReference>
<evidence type="ECO:0000313" key="2">
    <source>
        <dbReference type="EMBL" id="PSS06902.1"/>
    </source>
</evidence>
<evidence type="ECO:0000256" key="1">
    <source>
        <dbReference type="ARBA" id="ARBA00022679"/>
    </source>
</evidence>
<organism evidence="2 3">
    <name type="scientific">Amorphotheca resinae ATCC 22711</name>
    <dbReference type="NCBI Taxonomy" id="857342"/>
    <lineage>
        <taxon>Eukaryota</taxon>
        <taxon>Fungi</taxon>
        <taxon>Dikarya</taxon>
        <taxon>Ascomycota</taxon>
        <taxon>Pezizomycotina</taxon>
        <taxon>Leotiomycetes</taxon>
        <taxon>Helotiales</taxon>
        <taxon>Amorphothecaceae</taxon>
        <taxon>Amorphotheca</taxon>
    </lineage>
</organism>
<dbReference type="GeneID" id="36576530"/>
<dbReference type="InParanoid" id="A0A2T3API1"/>
<dbReference type="Gene3D" id="3.30.559.10">
    <property type="entry name" value="Chloramphenicol acetyltransferase-like domain"/>
    <property type="match status" value="2"/>
</dbReference>
<dbReference type="InterPro" id="IPR051283">
    <property type="entry name" value="Sec_Metabolite_Acyltrans"/>
</dbReference>
<gene>
    <name evidence="2" type="ORF">M430DRAFT_54198</name>
</gene>
<dbReference type="Pfam" id="PF02458">
    <property type="entry name" value="Transferase"/>
    <property type="match status" value="1"/>
</dbReference>
<dbReference type="FunCoup" id="A0A2T3API1">
    <property type="interactions" value="64"/>
</dbReference>
<dbReference type="InterPro" id="IPR023213">
    <property type="entry name" value="CAT-like_dom_sf"/>
</dbReference>
<proteinExistence type="predicted"/>
<dbReference type="PANTHER" id="PTHR31896">
    <property type="entry name" value="FAMILY REGULATORY PROTEIN, PUTATIVE (AFU_ORTHOLOGUE AFUA_3G14730)-RELATED"/>
    <property type="match status" value="1"/>
</dbReference>
<keyword evidence="1" id="KW-0808">Transferase</keyword>